<dbReference type="AlphaFoldDB" id="A0A6J7E3C2"/>
<name>A0A6J7E3C2_9ZZZZ</name>
<dbReference type="PANTHER" id="PTHR10000">
    <property type="entry name" value="PHOSPHOSERINE PHOSPHATASE"/>
    <property type="match status" value="1"/>
</dbReference>
<gene>
    <name evidence="1" type="ORF">UFOPK3461_00683</name>
</gene>
<dbReference type="GO" id="GO:0000287">
    <property type="term" value="F:magnesium ion binding"/>
    <property type="evidence" value="ECO:0007669"/>
    <property type="project" value="TreeGrafter"/>
</dbReference>
<dbReference type="InterPro" id="IPR023214">
    <property type="entry name" value="HAD_sf"/>
</dbReference>
<dbReference type="GO" id="GO:0005829">
    <property type="term" value="C:cytosol"/>
    <property type="evidence" value="ECO:0007669"/>
    <property type="project" value="TreeGrafter"/>
</dbReference>
<sequence length="271" mass="29928">MSSRRPKLIATDLDGTIVPHVNPISKRTITAFNRAHDLGVEIFFVTGRPPRWMGEITETFSMGSAICCNGGIIYDLRNEKVLEKFPIPEKDLVNAVNELRRVVPTVTFAVETEDRFHREKAYVPKWDIGQDNIGVQSIEDIFDKEILKILARVDESLMSADELLAIAQPLLDGVLTVTHSAGSASLLEMSAVGISKGETLAKMAARMGIDAKDSVSFGDNPNDFSMFEWCARSYAMEDGHPEGRKYAKFVAPPCDEDGVAQIIEELLDLPA</sequence>
<reference evidence="1" key="1">
    <citation type="submission" date="2020-05" db="EMBL/GenBank/DDBJ databases">
        <authorList>
            <person name="Chiriac C."/>
            <person name="Salcher M."/>
            <person name="Ghai R."/>
            <person name="Kavagutti S V."/>
        </authorList>
    </citation>
    <scope>NUCLEOTIDE SEQUENCE</scope>
</reference>
<dbReference type="EMBL" id="CAFBLW010000048">
    <property type="protein sequence ID" value="CAB4877376.1"/>
    <property type="molecule type" value="Genomic_DNA"/>
</dbReference>
<dbReference type="PANTHER" id="PTHR10000:SF8">
    <property type="entry name" value="HAD SUPERFAMILY HYDROLASE-LIKE, TYPE 3"/>
    <property type="match status" value="1"/>
</dbReference>
<organism evidence="1">
    <name type="scientific">freshwater metagenome</name>
    <dbReference type="NCBI Taxonomy" id="449393"/>
    <lineage>
        <taxon>unclassified sequences</taxon>
        <taxon>metagenomes</taxon>
        <taxon>ecological metagenomes</taxon>
    </lineage>
</organism>
<dbReference type="Gene3D" id="3.30.1240.10">
    <property type="match status" value="1"/>
</dbReference>
<dbReference type="GO" id="GO:0016791">
    <property type="term" value="F:phosphatase activity"/>
    <property type="evidence" value="ECO:0007669"/>
    <property type="project" value="TreeGrafter"/>
</dbReference>
<dbReference type="InterPro" id="IPR000150">
    <property type="entry name" value="Cof"/>
</dbReference>
<proteinExistence type="predicted"/>
<evidence type="ECO:0000313" key="1">
    <source>
        <dbReference type="EMBL" id="CAB4877376.1"/>
    </source>
</evidence>
<dbReference type="Gene3D" id="3.40.50.1000">
    <property type="entry name" value="HAD superfamily/HAD-like"/>
    <property type="match status" value="1"/>
</dbReference>
<dbReference type="SUPFAM" id="SSF56784">
    <property type="entry name" value="HAD-like"/>
    <property type="match status" value="1"/>
</dbReference>
<dbReference type="InterPro" id="IPR006379">
    <property type="entry name" value="HAD-SF_hydro_IIB"/>
</dbReference>
<dbReference type="Pfam" id="PF08282">
    <property type="entry name" value="Hydrolase_3"/>
    <property type="match status" value="1"/>
</dbReference>
<dbReference type="InterPro" id="IPR036412">
    <property type="entry name" value="HAD-like_sf"/>
</dbReference>
<accession>A0A6J7E3C2</accession>
<protein>
    <submittedName>
        <fullName evidence="1">Unannotated protein</fullName>
    </submittedName>
</protein>
<dbReference type="NCBIfam" id="TIGR00099">
    <property type="entry name" value="Cof-subfamily"/>
    <property type="match status" value="1"/>
</dbReference>
<dbReference type="NCBIfam" id="TIGR01484">
    <property type="entry name" value="HAD-SF-IIB"/>
    <property type="match status" value="1"/>
</dbReference>